<evidence type="ECO:0000313" key="1">
    <source>
        <dbReference type="EMBL" id="ASN68153.1"/>
    </source>
</evidence>
<organism evidence="1">
    <name type="scientific">uncultured Caudovirales phage</name>
    <dbReference type="NCBI Taxonomy" id="2100421"/>
    <lineage>
        <taxon>Viruses</taxon>
        <taxon>Duplodnaviria</taxon>
        <taxon>Heunggongvirae</taxon>
        <taxon>Uroviricota</taxon>
        <taxon>Caudoviricetes</taxon>
        <taxon>Peduoviridae</taxon>
        <taxon>Maltschvirus</taxon>
        <taxon>Maltschvirus maltsch</taxon>
    </lineage>
</organism>
<gene>
    <name evidence="1" type="ORF">7S5_32</name>
</gene>
<proteinExistence type="predicted"/>
<protein>
    <submittedName>
        <fullName evidence="1">Uncharacterized protein</fullName>
    </submittedName>
</protein>
<accession>A0A2H4J2S6</accession>
<reference evidence="1" key="1">
    <citation type="submission" date="2017-06" db="EMBL/GenBank/DDBJ databases">
        <title>Novel phages from South African skin metaviromes.</title>
        <authorList>
            <person name="van Zyl L.J."/>
            <person name="Abrahams Y."/>
            <person name="Stander E.A."/>
            <person name="Kirby B.M."/>
            <person name="Clavaud C."/>
            <person name="Farcet C."/>
            <person name="Breton L."/>
            <person name="Trindade M.I."/>
        </authorList>
    </citation>
    <scope>NUCLEOTIDE SEQUENCE</scope>
</reference>
<dbReference type="EMBL" id="MF417873">
    <property type="protein sequence ID" value="ASN68153.1"/>
    <property type="molecule type" value="Genomic_DNA"/>
</dbReference>
<sequence>MSEVHRYQVVTMLSAAGATIGYDPHGPDVVMAADFDRVTAERDALQALLTAADERADVLEGLLQTINAKASKSHISQSLWRLKTDMANIAQVTEAALKPAEGRNEPNCLRCLDKKTVPSNLAEGYVMDCPDCCSEEG</sequence>
<name>A0A2H4J2S6_9CAUD</name>